<feature type="compositionally biased region" description="Pro residues" evidence="1">
    <location>
        <begin position="111"/>
        <end position="120"/>
    </location>
</feature>
<feature type="region of interest" description="Disordered" evidence="1">
    <location>
        <begin position="88"/>
        <end position="184"/>
    </location>
</feature>
<evidence type="ECO:0000256" key="1">
    <source>
        <dbReference type="SAM" id="MobiDB-lite"/>
    </source>
</evidence>
<feature type="chain" id="PRO_5042221903" evidence="2">
    <location>
        <begin position="21"/>
        <end position="184"/>
    </location>
</feature>
<accession>A0AAD4QDR9</accession>
<name>A0AAD4QDR9_9AGAM</name>
<feature type="signal peptide" evidence="2">
    <location>
        <begin position="1"/>
        <end position="20"/>
    </location>
</feature>
<organism evidence="3 4">
    <name type="scientific">Lactarius akahatsu</name>
    <dbReference type="NCBI Taxonomy" id="416441"/>
    <lineage>
        <taxon>Eukaryota</taxon>
        <taxon>Fungi</taxon>
        <taxon>Dikarya</taxon>
        <taxon>Basidiomycota</taxon>
        <taxon>Agaricomycotina</taxon>
        <taxon>Agaricomycetes</taxon>
        <taxon>Russulales</taxon>
        <taxon>Russulaceae</taxon>
        <taxon>Lactarius</taxon>
    </lineage>
</organism>
<dbReference type="Proteomes" id="UP001201163">
    <property type="component" value="Unassembled WGS sequence"/>
</dbReference>
<proteinExistence type="predicted"/>
<comment type="caution">
    <text evidence="3">The sequence shown here is derived from an EMBL/GenBank/DDBJ whole genome shotgun (WGS) entry which is preliminary data.</text>
</comment>
<evidence type="ECO:0000313" key="4">
    <source>
        <dbReference type="Proteomes" id="UP001201163"/>
    </source>
</evidence>
<evidence type="ECO:0000256" key="2">
    <source>
        <dbReference type="SAM" id="SignalP"/>
    </source>
</evidence>
<protein>
    <submittedName>
        <fullName evidence="3">Uncharacterized protein</fullName>
    </submittedName>
</protein>
<evidence type="ECO:0000313" key="3">
    <source>
        <dbReference type="EMBL" id="KAH8991954.1"/>
    </source>
</evidence>
<reference evidence="3" key="1">
    <citation type="submission" date="2022-01" db="EMBL/GenBank/DDBJ databases">
        <title>Comparative genomics reveals a dynamic genome evolution in the ectomycorrhizal milk-cap (Lactarius) mushrooms.</title>
        <authorList>
            <consortium name="DOE Joint Genome Institute"/>
            <person name="Lebreton A."/>
            <person name="Tang N."/>
            <person name="Kuo A."/>
            <person name="LaButti K."/>
            <person name="Drula E."/>
            <person name="Barry K."/>
            <person name="Clum A."/>
            <person name="Lipzen A."/>
            <person name="Mousain D."/>
            <person name="Ng V."/>
            <person name="Wang R."/>
            <person name="Wang X."/>
            <person name="Dai Y."/>
            <person name="Henrissat B."/>
            <person name="Grigoriev I.V."/>
            <person name="Guerin-Laguette A."/>
            <person name="Yu F."/>
            <person name="Martin F.M."/>
        </authorList>
    </citation>
    <scope>NUCLEOTIDE SEQUENCE</scope>
    <source>
        <strain evidence="3">QP</strain>
    </source>
</reference>
<gene>
    <name evidence="3" type="ORF">EDB92DRAFT_1859126</name>
</gene>
<dbReference type="EMBL" id="JAKELL010000024">
    <property type="protein sequence ID" value="KAH8991954.1"/>
    <property type="molecule type" value="Genomic_DNA"/>
</dbReference>
<keyword evidence="2" id="KW-0732">Signal</keyword>
<dbReference type="AlphaFoldDB" id="A0AAD4QDR9"/>
<keyword evidence="4" id="KW-1185">Reference proteome</keyword>
<feature type="compositionally biased region" description="Pro residues" evidence="1">
    <location>
        <begin position="131"/>
        <end position="155"/>
    </location>
</feature>
<feature type="region of interest" description="Disordered" evidence="1">
    <location>
        <begin position="23"/>
        <end position="48"/>
    </location>
</feature>
<sequence length="184" mass="18322">MRLPSSSSLLLASLAVSASSSSSLSALAAPAGDSSEDSPLPAPVAHCDNGVAARSHDHLQSRGAVGDTVVPIVDPLFKKIVDIIRPLNVHSTRDSESAAPGDSNDPESPTTQPPAPPSTPAVPAKALVNPPETPASPPEAPVSPPAAPVNPPAAPVNPSALPELPVRVPVGRRASIGDVGAALT</sequence>